<evidence type="ECO:0000313" key="2">
    <source>
        <dbReference type="Proteomes" id="UP000757232"/>
    </source>
</evidence>
<dbReference type="AlphaFoldDB" id="A0A9Q5N6I6"/>
<keyword evidence="2" id="KW-1185">Reference proteome</keyword>
<gene>
    <name evidence="1" type="ORF">A7U60_g7170</name>
</gene>
<reference evidence="1" key="1">
    <citation type="submission" date="2016-06" db="EMBL/GenBank/DDBJ databases">
        <title>Draft Genome sequence of the fungus Inonotus baumii.</title>
        <authorList>
            <person name="Zhu H."/>
            <person name="Lin W."/>
        </authorList>
    </citation>
    <scope>NUCLEOTIDE SEQUENCE</scope>
    <source>
        <strain evidence="1">821</strain>
    </source>
</reference>
<comment type="caution">
    <text evidence="1">The sequence shown here is derived from an EMBL/GenBank/DDBJ whole genome shotgun (WGS) entry which is preliminary data.</text>
</comment>
<protein>
    <submittedName>
        <fullName evidence="1">Uncharacterized protein</fullName>
    </submittedName>
</protein>
<evidence type="ECO:0000313" key="1">
    <source>
        <dbReference type="EMBL" id="OCB85818.1"/>
    </source>
</evidence>
<dbReference type="OrthoDB" id="3244206at2759"/>
<sequence>MLRLNTKLTESDPSDVKESEEVYDYVKENVFPHVTADDPAPPSLLIFIARRISHPVLNCDEIPRLLDVLGSLEMVRRVSMEHARLALKLQLKSLESQEPGIVLLKKTDEKKLRNFADEKIVSTLRLVFREDILFNLYRLHICYLWTSPQSNLIMKFMKRYFPSNYARDGDPFAEHIWQDPLYAGFTREERERVYSVGEEMKAFLLRCRAWDLEREDYFRKLGINEDVAFGESEFISYTRDFNAKFRSTIDEGRSMQSLQLYLKKVQTLTDTLEKLFPSAQRKGESAAMVFLARESKMQGPQTR</sequence>
<dbReference type="Proteomes" id="UP000757232">
    <property type="component" value="Unassembled WGS sequence"/>
</dbReference>
<organism evidence="1 2">
    <name type="scientific">Sanghuangporus baumii</name>
    <name type="common">Phellinus baumii</name>
    <dbReference type="NCBI Taxonomy" id="108892"/>
    <lineage>
        <taxon>Eukaryota</taxon>
        <taxon>Fungi</taxon>
        <taxon>Dikarya</taxon>
        <taxon>Basidiomycota</taxon>
        <taxon>Agaricomycotina</taxon>
        <taxon>Agaricomycetes</taxon>
        <taxon>Hymenochaetales</taxon>
        <taxon>Hymenochaetaceae</taxon>
        <taxon>Sanghuangporus</taxon>
    </lineage>
</organism>
<accession>A0A9Q5N6I6</accession>
<name>A0A9Q5N6I6_SANBA</name>
<proteinExistence type="predicted"/>
<dbReference type="EMBL" id="LNZH02000207">
    <property type="protein sequence ID" value="OCB85818.1"/>
    <property type="molecule type" value="Genomic_DNA"/>
</dbReference>